<proteinExistence type="predicted"/>
<dbReference type="EMBL" id="CM037015">
    <property type="protein sequence ID" value="KAH7683956.1"/>
    <property type="molecule type" value="Genomic_DNA"/>
</dbReference>
<protein>
    <submittedName>
        <fullName evidence="1">Tetratricopeptide-like helical domain-containing protein</fullName>
    </submittedName>
</protein>
<comment type="caution">
    <text evidence="1">The sequence shown here is derived from an EMBL/GenBank/DDBJ whole genome shotgun (WGS) entry which is preliminary data.</text>
</comment>
<sequence>MLALNSLPLQPFSAKDTNRSCAFVKPRTKLAKIPPFPCNPPSLHIHRENLFCCRCAVRNLDGESSSGDSFSVQSLVNSETLSSVLQSCSSLKDVKRVHAVVVRLLDVPVIFIDNNLISSYLRFSQLRYAEKLFDKMPRRNVVSWTAVLSGYLNMGLDDEALWLFQEMIENFVQPNSSTFACLLKLCGNLLDLELGRQLHACVVKGNWSNLIVDSAIVYLYAQCGDLSCASRTFERIPVRDVVCWTTMIMAYAQQGHGNKAFSMFSQMKQHGFKPNEFTVCNVLKGCAEGKELRFGKQLHCAIIKGMCRQDVYVGSSLVSMYVRCGELFDARLVFDSMTTRNTITWTCMIAGYAQNGFAEEALSLFEVMRRRRVSANNLTIVSILSACGSSGSLYRGKEVHAQVLRNNSHRNVFIGSTLIWFYCKSGEYVYAARVLDAMPVRDVTSWTAIISGLAKLEHGSEALRFLHKMLHEGVEPNPFTYSSALKACAKIEDVKHGRWIHASVNKTRDLSNVFVGSSLIHMYMKCGSIKDAFKVFDTMPERNLVSWKTMVVGYAKNGQCPEALRLMYRMQAEGFHVDDYVRSTVLTACADAECDIQWSSASCSYSG</sequence>
<accession>A0ACB7W932</accession>
<gene>
    <name evidence="1" type="ORF">IHE45_05G216400</name>
</gene>
<evidence type="ECO:0000313" key="1">
    <source>
        <dbReference type="EMBL" id="KAH7683956.1"/>
    </source>
</evidence>
<name>A0ACB7W932_DIOAL</name>
<reference evidence="2" key="1">
    <citation type="journal article" date="2022" name="Nat. Commun.">
        <title>Chromosome evolution and the genetic basis of agronomically important traits in greater yam.</title>
        <authorList>
            <person name="Bredeson J.V."/>
            <person name="Lyons J.B."/>
            <person name="Oniyinde I.O."/>
            <person name="Okereke N.R."/>
            <person name="Kolade O."/>
            <person name="Nnabue I."/>
            <person name="Nwadili C.O."/>
            <person name="Hribova E."/>
            <person name="Parker M."/>
            <person name="Nwogha J."/>
            <person name="Shu S."/>
            <person name="Carlson J."/>
            <person name="Kariba R."/>
            <person name="Muthemba S."/>
            <person name="Knop K."/>
            <person name="Barton G.J."/>
            <person name="Sherwood A.V."/>
            <person name="Lopez-Montes A."/>
            <person name="Asiedu R."/>
            <person name="Jamnadass R."/>
            <person name="Muchugi A."/>
            <person name="Goodstein D."/>
            <person name="Egesi C.N."/>
            <person name="Featherston J."/>
            <person name="Asfaw A."/>
            <person name="Simpson G.G."/>
            <person name="Dolezel J."/>
            <person name="Hendre P.S."/>
            <person name="Van Deynze A."/>
            <person name="Kumar P.L."/>
            <person name="Obidiegwu J.E."/>
            <person name="Bhattacharjee R."/>
            <person name="Rokhsar D.S."/>
        </authorList>
    </citation>
    <scope>NUCLEOTIDE SEQUENCE [LARGE SCALE GENOMIC DNA]</scope>
    <source>
        <strain evidence="2">cv. TDa95/00328</strain>
    </source>
</reference>
<dbReference type="Proteomes" id="UP000827976">
    <property type="component" value="Chromosome 5"/>
</dbReference>
<organism evidence="1 2">
    <name type="scientific">Dioscorea alata</name>
    <name type="common">Purple yam</name>
    <dbReference type="NCBI Taxonomy" id="55571"/>
    <lineage>
        <taxon>Eukaryota</taxon>
        <taxon>Viridiplantae</taxon>
        <taxon>Streptophyta</taxon>
        <taxon>Embryophyta</taxon>
        <taxon>Tracheophyta</taxon>
        <taxon>Spermatophyta</taxon>
        <taxon>Magnoliopsida</taxon>
        <taxon>Liliopsida</taxon>
        <taxon>Dioscoreales</taxon>
        <taxon>Dioscoreaceae</taxon>
        <taxon>Dioscorea</taxon>
    </lineage>
</organism>
<evidence type="ECO:0000313" key="2">
    <source>
        <dbReference type="Proteomes" id="UP000827976"/>
    </source>
</evidence>
<keyword evidence="2" id="KW-1185">Reference proteome</keyword>